<evidence type="ECO:0000313" key="1">
    <source>
        <dbReference type="EMBL" id="KAI8038720.1"/>
    </source>
</evidence>
<comment type="caution">
    <text evidence="1">The sequence shown here is derived from an EMBL/GenBank/DDBJ whole genome shotgun (WGS) entry which is preliminary data.</text>
</comment>
<gene>
    <name evidence="1" type="ORF">M5D96_008628</name>
</gene>
<dbReference type="Proteomes" id="UP001059596">
    <property type="component" value="Unassembled WGS sequence"/>
</dbReference>
<accession>A0A9Q0BP42</accession>
<keyword evidence="2" id="KW-1185">Reference proteome</keyword>
<protein>
    <submittedName>
        <fullName evidence="1">Uncharacterized protein</fullName>
    </submittedName>
</protein>
<dbReference type="AlphaFoldDB" id="A0A9Q0BP42"/>
<evidence type="ECO:0000313" key="2">
    <source>
        <dbReference type="Proteomes" id="UP001059596"/>
    </source>
</evidence>
<organism evidence="1 2">
    <name type="scientific">Drosophila gunungcola</name>
    <name type="common">fruit fly</name>
    <dbReference type="NCBI Taxonomy" id="103775"/>
    <lineage>
        <taxon>Eukaryota</taxon>
        <taxon>Metazoa</taxon>
        <taxon>Ecdysozoa</taxon>
        <taxon>Arthropoda</taxon>
        <taxon>Hexapoda</taxon>
        <taxon>Insecta</taxon>
        <taxon>Pterygota</taxon>
        <taxon>Neoptera</taxon>
        <taxon>Endopterygota</taxon>
        <taxon>Diptera</taxon>
        <taxon>Brachycera</taxon>
        <taxon>Muscomorpha</taxon>
        <taxon>Ephydroidea</taxon>
        <taxon>Drosophilidae</taxon>
        <taxon>Drosophila</taxon>
        <taxon>Sophophora</taxon>
    </lineage>
</organism>
<dbReference type="EMBL" id="JAMKOV010000007">
    <property type="protein sequence ID" value="KAI8038720.1"/>
    <property type="molecule type" value="Genomic_DNA"/>
</dbReference>
<sequence length="40" mass="4186">MPSTAGKQKISQQGAGQGKLETCDADYKTIHIHNGTLIGS</sequence>
<proteinExistence type="predicted"/>
<name>A0A9Q0BP42_9MUSC</name>
<reference evidence="1" key="1">
    <citation type="journal article" date="2023" name="Genome Biol. Evol.">
        <title>Long-read-based Genome Assembly of Drosophila gunungcola Reveals Fewer Chemosensory Genes in Flower-breeding Species.</title>
        <authorList>
            <person name="Negi A."/>
            <person name="Liao B.Y."/>
            <person name="Yeh S.D."/>
        </authorList>
    </citation>
    <scope>NUCLEOTIDE SEQUENCE</scope>
    <source>
        <strain evidence="1">Sukarami</strain>
    </source>
</reference>